<name>A0AAV4ECX2_9GAST</name>
<comment type="caution">
    <text evidence="1">The sequence shown here is derived from an EMBL/GenBank/DDBJ whole genome shotgun (WGS) entry which is preliminary data.</text>
</comment>
<protein>
    <submittedName>
        <fullName evidence="1">Uncharacterized protein</fullName>
    </submittedName>
</protein>
<keyword evidence="2" id="KW-1185">Reference proteome</keyword>
<evidence type="ECO:0000313" key="2">
    <source>
        <dbReference type="Proteomes" id="UP000762676"/>
    </source>
</evidence>
<accession>A0AAV4ECX2</accession>
<proteinExistence type="predicted"/>
<dbReference type="EMBL" id="BMAT01000063">
    <property type="protein sequence ID" value="GFR58913.1"/>
    <property type="molecule type" value="Genomic_DNA"/>
</dbReference>
<organism evidence="1 2">
    <name type="scientific">Elysia marginata</name>
    <dbReference type="NCBI Taxonomy" id="1093978"/>
    <lineage>
        <taxon>Eukaryota</taxon>
        <taxon>Metazoa</taxon>
        <taxon>Spiralia</taxon>
        <taxon>Lophotrochozoa</taxon>
        <taxon>Mollusca</taxon>
        <taxon>Gastropoda</taxon>
        <taxon>Heterobranchia</taxon>
        <taxon>Euthyneura</taxon>
        <taxon>Panpulmonata</taxon>
        <taxon>Sacoglossa</taxon>
        <taxon>Placobranchoidea</taxon>
        <taxon>Plakobranchidae</taxon>
        <taxon>Elysia</taxon>
    </lineage>
</organism>
<dbReference type="AlphaFoldDB" id="A0AAV4ECX2"/>
<sequence length="76" mass="7313">MAETCALHTLSQSTLNTAAAAAVAVAVRYDTYTGTAAGRDSPGGAGAATGSTGGAAVLSLSWKGGTKSWAAPGTRL</sequence>
<evidence type="ECO:0000313" key="1">
    <source>
        <dbReference type="EMBL" id="GFR58913.1"/>
    </source>
</evidence>
<dbReference type="Proteomes" id="UP000762676">
    <property type="component" value="Unassembled WGS sequence"/>
</dbReference>
<gene>
    <name evidence="1" type="ORF">ElyMa_000043100</name>
</gene>
<reference evidence="1 2" key="1">
    <citation type="journal article" date="2021" name="Elife">
        <title>Chloroplast acquisition without the gene transfer in kleptoplastic sea slugs, Plakobranchus ocellatus.</title>
        <authorList>
            <person name="Maeda T."/>
            <person name="Takahashi S."/>
            <person name="Yoshida T."/>
            <person name="Shimamura S."/>
            <person name="Takaki Y."/>
            <person name="Nagai Y."/>
            <person name="Toyoda A."/>
            <person name="Suzuki Y."/>
            <person name="Arimoto A."/>
            <person name="Ishii H."/>
            <person name="Satoh N."/>
            <person name="Nishiyama T."/>
            <person name="Hasebe M."/>
            <person name="Maruyama T."/>
            <person name="Minagawa J."/>
            <person name="Obokata J."/>
            <person name="Shigenobu S."/>
        </authorList>
    </citation>
    <scope>NUCLEOTIDE SEQUENCE [LARGE SCALE GENOMIC DNA]</scope>
</reference>